<protein>
    <recommendedName>
        <fullName evidence="6">Peptidase S8/S53 domain-containing protein</fullName>
    </recommendedName>
</protein>
<evidence type="ECO:0000313" key="7">
    <source>
        <dbReference type="EMBL" id="CAL1392838.1"/>
    </source>
</evidence>
<dbReference type="Gene3D" id="3.50.30.30">
    <property type="match status" value="1"/>
</dbReference>
<dbReference type="GO" id="GO:0004252">
    <property type="term" value="F:serine-type endopeptidase activity"/>
    <property type="evidence" value="ECO:0007669"/>
    <property type="project" value="InterPro"/>
</dbReference>
<organism evidence="7 8">
    <name type="scientific">Linum trigynum</name>
    <dbReference type="NCBI Taxonomy" id="586398"/>
    <lineage>
        <taxon>Eukaryota</taxon>
        <taxon>Viridiplantae</taxon>
        <taxon>Streptophyta</taxon>
        <taxon>Embryophyta</taxon>
        <taxon>Tracheophyta</taxon>
        <taxon>Spermatophyta</taxon>
        <taxon>Magnoliopsida</taxon>
        <taxon>eudicotyledons</taxon>
        <taxon>Gunneridae</taxon>
        <taxon>Pentapetalae</taxon>
        <taxon>rosids</taxon>
        <taxon>fabids</taxon>
        <taxon>Malpighiales</taxon>
        <taxon>Linaceae</taxon>
        <taxon>Linum</taxon>
    </lineage>
</organism>
<keyword evidence="8" id="KW-1185">Reference proteome</keyword>
<dbReference type="PROSITE" id="PS51892">
    <property type="entry name" value="SUBTILASE"/>
    <property type="match status" value="1"/>
</dbReference>
<feature type="region of interest" description="Disordered" evidence="5">
    <location>
        <begin position="1"/>
        <end position="22"/>
    </location>
</feature>
<feature type="domain" description="Peptidase S8/S53" evidence="6">
    <location>
        <begin position="8"/>
        <end position="145"/>
    </location>
</feature>
<dbReference type="PANTHER" id="PTHR10795">
    <property type="entry name" value="PROPROTEIN CONVERTASE SUBTILISIN/KEXIN"/>
    <property type="match status" value="1"/>
</dbReference>
<evidence type="ECO:0000256" key="2">
    <source>
        <dbReference type="ARBA" id="ARBA00011073"/>
    </source>
</evidence>
<dbReference type="Proteomes" id="UP001497516">
    <property type="component" value="Chromosome 6"/>
</dbReference>
<dbReference type="InterPro" id="IPR045051">
    <property type="entry name" value="SBT"/>
</dbReference>
<keyword evidence="3" id="KW-0732">Signal</keyword>
<dbReference type="GO" id="GO:0005576">
    <property type="term" value="C:extracellular region"/>
    <property type="evidence" value="ECO:0007669"/>
    <property type="project" value="UniProtKB-SubCell"/>
</dbReference>
<dbReference type="SUPFAM" id="SSF52743">
    <property type="entry name" value="Subtilisin-like"/>
    <property type="match status" value="1"/>
</dbReference>
<comment type="similarity">
    <text evidence="2 4">Belongs to the peptidase S8 family.</text>
</comment>
<comment type="subcellular location">
    <subcellularLocation>
        <location evidence="1">Secreted</location>
    </subcellularLocation>
</comment>
<evidence type="ECO:0000256" key="4">
    <source>
        <dbReference type="PROSITE-ProRule" id="PRU01240"/>
    </source>
</evidence>
<dbReference type="GO" id="GO:0006508">
    <property type="term" value="P:proteolysis"/>
    <property type="evidence" value="ECO:0007669"/>
    <property type="project" value="InterPro"/>
</dbReference>
<proteinExistence type="inferred from homology"/>
<sequence>MHKELETSSADTQGHDTHTGSTVVGAQVKGASLYRIGKGTTRGSVPSARLQIYKVCSTEGDDYCYEADIFAGFGDAINDGVDFISLSIGGPPSEYFKDVISIGSDHAIEHGILTRAATDNNGGYPNIVPNVAPWILTVTATDRAKQYKTTVGLENRV</sequence>
<evidence type="ECO:0000256" key="5">
    <source>
        <dbReference type="SAM" id="MobiDB-lite"/>
    </source>
</evidence>
<dbReference type="AlphaFoldDB" id="A0AAV2F3L0"/>
<dbReference type="InterPro" id="IPR036852">
    <property type="entry name" value="Peptidase_S8/S53_dom_sf"/>
</dbReference>
<evidence type="ECO:0000259" key="6">
    <source>
        <dbReference type="Pfam" id="PF00082"/>
    </source>
</evidence>
<comment type="caution">
    <text evidence="4">Lacks conserved residue(s) required for the propagation of feature annotation.</text>
</comment>
<evidence type="ECO:0000256" key="3">
    <source>
        <dbReference type="ARBA" id="ARBA00022729"/>
    </source>
</evidence>
<dbReference type="Gene3D" id="3.40.50.200">
    <property type="entry name" value="Peptidase S8/S53 domain"/>
    <property type="match status" value="1"/>
</dbReference>
<evidence type="ECO:0000313" key="8">
    <source>
        <dbReference type="Proteomes" id="UP001497516"/>
    </source>
</evidence>
<dbReference type="Pfam" id="PF00082">
    <property type="entry name" value="Peptidase_S8"/>
    <property type="match status" value="1"/>
</dbReference>
<dbReference type="InterPro" id="IPR000209">
    <property type="entry name" value="Peptidase_S8/S53_dom"/>
</dbReference>
<name>A0AAV2F3L0_9ROSI</name>
<dbReference type="EMBL" id="OZ034819">
    <property type="protein sequence ID" value="CAL1392838.1"/>
    <property type="molecule type" value="Genomic_DNA"/>
</dbReference>
<accession>A0AAV2F3L0</accession>
<gene>
    <name evidence="7" type="ORF">LTRI10_LOCUS33455</name>
</gene>
<evidence type="ECO:0000256" key="1">
    <source>
        <dbReference type="ARBA" id="ARBA00004613"/>
    </source>
</evidence>
<reference evidence="7 8" key="1">
    <citation type="submission" date="2024-04" db="EMBL/GenBank/DDBJ databases">
        <authorList>
            <person name="Fracassetti M."/>
        </authorList>
    </citation>
    <scope>NUCLEOTIDE SEQUENCE [LARGE SCALE GENOMIC DNA]</scope>
</reference>